<evidence type="ECO:0000313" key="2">
    <source>
        <dbReference type="Proteomes" id="UP001469553"/>
    </source>
</evidence>
<dbReference type="Proteomes" id="UP001469553">
    <property type="component" value="Unassembled WGS sequence"/>
</dbReference>
<reference evidence="1 2" key="1">
    <citation type="submission" date="2021-06" db="EMBL/GenBank/DDBJ databases">
        <authorList>
            <person name="Palmer J.M."/>
        </authorList>
    </citation>
    <scope>NUCLEOTIDE SEQUENCE [LARGE SCALE GENOMIC DNA]</scope>
    <source>
        <strain evidence="1 2">AS_MEX2019</strain>
        <tissue evidence="1">Muscle</tissue>
    </source>
</reference>
<evidence type="ECO:0000313" key="1">
    <source>
        <dbReference type="EMBL" id="MEQ2293965.1"/>
    </source>
</evidence>
<protein>
    <submittedName>
        <fullName evidence="1">Uncharacterized protein</fullName>
    </submittedName>
</protein>
<dbReference type="EMBL" id="JAHRIP010035847">
    <property type="protein sequence ID" value="MEQ2293965.1"/>
    <property type="molecule type" value="Genomic_DNA"/>
</dbReference>
<organism evidence="1 2">
    <name type="scientific">Ameca splendens</name>
    <dbReference type="NCBI Taxonomy" id="208324"/>
    <lineage>
        <taxon>Eukaryota</taxon>
        <taxon>Metazoa</taxon>
        <taxon>Chordata</taxon>
        <taxon>Craniata</taxon>
        <taxon>Vertebrata</taxon>
        <taxon>Euteleostomi</taxon>
        <taxon>Actinopterygii</taxon>
        <taxon>Neopterygii</taxon>
        <taxon>Teleostei</taxon>
        <taxon>Neoteleostei</taxon>
        <taxon>Acanthomorphata</taxon>
        <taxon>Ovalentaria</taxon>
        <taxon>Atherinomorphae</taxon>
        <taxon>Cyprinodontiformes</taxon>
        <taxon>Goodeidae</taxon>
        <taxon>Ameca</taxon>
    </lineage>
</organism>
<gene>
    <name evidence="1" type="ORF">AMECASPLE_038985</name>
</gene>
<comment type="caution">
    <text evidence="1">The sequence shown here is derived from an EMBL/GenBank/DDBJ whole genome shotgun (WGS) entry which is preliminary data.</text>
</comment>
<accession>A0ABV0YJG5</accession>
<sequence length="140" mass="16649">MKRERNIPLRFLQKVYEKRFSFEFMMKTENLFFFFNIHIGLHEELQGEGFTSTALNMIKIYVLTSAELNCMMSHRSNRTRTRTVLQEEQRKSSKQDLKVPDLLQKVFPMLTKGDAGEEETLSLPSLYFTVKKKEIKKYLI</sequence>
<keyword evidence="2" id="KW-1185">Reference proteome</keyword>
<name>A0ABV0YJG5_9TELE</name>
<proteinExistence type="predicted"/>